<evidence type="ECO:0000256" key="7">
    <source>
        <dbReference type="ARBA" id="ARBA00022741"/>
    </source>
</evidence>
<comment type="subcellular location">
    <subcellularLocation>
        <location evidence="1">Cytoplasm</location>
    </subcellularLocation>
</comment>
<keyword evidence="12" id="KW-0391">Immunity</keyword>
<feature type="domain" description="Helicase ATP-binding" evidence="17">
    <location>
        <begin position="255"/>
        <end position="426"/>
    </location>
</feature>
<sequence>MFGVTERFMTEVSEHLEPVDVLDYFPFLTDDNVCRIEHLQNVGHRRDACLEFLCLILQKEDRAEIQENVDKLINAFREEGYQRLVESYEDTEDDDQSATADFLEFLVQMLKPELVDKMDAASLIPILLDRGLIKVKDQVQLNALQVRDRTQASRELIRIMKKKHRHWAIALYDALKETQPQLITKTDPGATEDELVQKGLVAPPENTSSSSVDAESDSEEYNSDLEKYDQEDSEKSLKKKKIPEMKLRSYQTELAESAISGHNTIICAQTGTGKTWVALHITKEHLQKNPEGRVVFLAKTNPLVQQQYNLFQKYLPDKKVYHLHAATKECLGMHLIFDDHHVFFLTPQILLNNINNKRISLSDISLLILDECHHTRKKEPYNNVMKLYITMKRRQEKLPQVVGLTATLGVGDSTTESGALQHMLKLCANLDVFDISTVTKNTEEFRKHVSIPTRETIKMGEKEKDPLKELIEKNIAQIEGVIASTELLNMKQLHPMWNKRPHRKDSKKYQRWTVHFRNKVSCKVKNKPLVREVHAAMTHLAAYNEALEVNYLMNKEHVIEHLQRRFEEDLKTLDSAGYREKEFLQMIIELCKKIDQMVVESNPYLRLLTEKLVELSKEYDEIRGMVFIQTRATAIALADYLTKELKLLGNGGISAAPFIGTNSSETSRGMSDQQKDETLVDFKAGNVNILVATSVGSEGIDVPECNFIITYNYTGNEANVIQMSGRARQRNATVAHISDQTTQKREEISLKKAKLMVEAFRRLYSMHPDDRHGKILRYQEEIRNYDNSTPEDLAKAKKPFQLICFKCHAPAASNEDLRLYVNQHRVVINPDFRSRCEFDKNTKPSRYTLSIIKCAKCKLKWGTTFKIEQVEVPVLKVTAFLFTAGGEEPFRFKKWGKVSLFIDRIDKQDLLEMYREIPEVENPED</sequence>
<keyword evidence="14" id="KW-0051">Antiviral defense</keyword>
<dbReference type="PROSITE" id="PS51192">
    <property type="entry name" value="HELICASE_ATP_BIND_1"/>
    <property type="match status" value="1"/>
</dbReference>
<evidence type="ECO:0000256" key="3">
    <source>
        <dbReference type="ARBA" id="ARBA00012552"/>
    </source>
</evidence>
<dbReference type="Pfam" id="PF00271">
    <property type="entry name" value="Helicase_C"/>
    <property type="match status" value="1"/>
</dbReference>
<gene>
    <name evidence="21" type="primary">LOC111134532</name>
</gene>
<comment type="similarity">
    <text evidence="2">Belongs to the helicase family. RLR subfamily.</text>
</comment>
<dbReference type="GO" id="GO:0045087">
    <property type="term" value="P:innate immune response"/>
    <property type="evidence" value="ECO:0007669"/>
    <property type="project" value="UniProtKB-KW"/>
</dbReference>
<dbReference type="Gene3D" id="1.20.1320.30">
    <property type="match status" value="1"/>
</dbReference>
<feature type="domain" description="Helicase C-terminal" evidence="18">
    <location>
        <begin position="614"/>
        <end position="771"/>
    </location>
</feature>
<organism evidence="20 21">
    <name type="scientific">Crassostrea virginica</name>
    <name type="common">Eastern oyster</name>
    <dbReference type="NCBI Taxonomy" id="6565"/>
    <lineage>
        <taxon>Eukaryota</taxon>
        <taxon>Metazoa</taxon>
        <taxon>Spiralia</taxon>
        <taxon>Lophotrochozoa</taxon>
        <taxon>Mollusca</taxon>
        <taxon>Bivalvia</taxon>
        <taxon>Autobranchia</taxon>
        <taxon>Pteriomorphia</taxon>
        <taxon>Ostreida</taxon>
        <taxon>Ostreoidea</taxon>
        <taxon>Ostreidae</taxon>
        <taxon>Crassostrea</taxon>
    </lineage>
</organism>
<keyword evidence="8" id="KW-0378">Hydrolase</keyword>
<dbReference type="EC" id="3.6.4.13" evidence="3"/>
<dbReference type="GO" id="GO:0046872">
    <property type="term" value="F:metal ion binding"/>
    <property type="evidence" value="ECO:0007669"/>
    <property type="project" value="UniProtKB-KW"/>
</dbReference>
<comment type="catalytic activity">
    <reaction evidence="15">
        <text>ATP + H2O = ADP + phosphate + H(+)</text>
        <dbReference type="Rhea" id="RHEA:13065"/>
        <dbReference type="ChEBI" id="CHEBI:15377"/>
        <dbReference type="ChEBI" id="CHEBI:15378"/>
        <dbReference type="ChEBI" id="CHEBI:30616"/>
        <dbReference type="ChEBI" id="CHEBI:43474"/>
        <dbReference type="ChEBI" id="CHEBI:456216"/>
        <dbReference type="EC" id="3.6.4.13"/>
    </reaction>
    <physiologicalReaction direction="left-to-right" evidence="15">
        <dbReference type="Rhea" id="RHEA:13066"/>
    </physiologicalReaction>
</comment>
<evidence type="ECO:0000256" key="5">
    <source>
        <dbReference type="ARBA" id="ARBA00022588"/>
    </source>
</evidence>
<dbReference type="Proteomes" id="UP000694844">
    <property type="component" value="Chromosome 5"/>
</dbReference>
<keyword evidence="5" id="KW-0399">Innate immunity</keyword>
<dbReference type="InterPro" id="IPR014001">
    <property type="entry name" value="Helicase_ATP-bd"/>
</dbReference>
<evidence type="ECO:0000256" key="4">
    <source>
        <dbReference type="ARBA" id="ARBA00022490"/>
    </source>
</evidence>
<evidence type="ECO:0000313" key="21">
    <source>
        <dbReference type="RefSeq" id="XP_022339359.1"/>
    </source>
</evidence>
<evidence type="ECO:0000256" key="12">
    <source>
        <dbReference type="ARBA" id="ARBA00022859"/>
    </source>
</evidence>
<evidence type="ECO:0000256" key="6">
    <source>
        <dbReference type="ARBA" id="ARBA00022723"/>
    </source>
</evidence>
<dbReference type="Gene3D" id="3.40.50.300">
    <property type="entry name" value="P-loop containing nucleotide triphosphate hydrolases"/>
    <property type="match status" value="2"/>
</dbReference>
<dbReference type="Gene3D" id="2.170.150.30">
    <property type="entry name" value="RIG-I-like receptor, C-terminal regulatory domain"/>
    <property type="match status" value="1"/>
</dbReference>
<dbReference type="InterPro" id="IPR038557">
    <property type="entry name" value="RLR_C_sf"/>
</dbReference>
<evidence type="ECO:0000256" key="8">
    <source>
        <dbReference type="ARBA" id="ARBA00022801"/>
    </source>
</evidence>
<evidence type="ECO:0000259" key="19">
    <source>
        <dbReference type="PROSITE" id="PS51789"/>
    </source>
</evidence>
<dbReference type="InterPro" id="IPR041204">
    <property type="entry name" value="RIG-I-like_C"/>
</dbReference>
<dbReference type="InterPro" id="IPR001650">
    <property type="entry name" value="Helicase_C-like"/>
</dbReference>
<name>A0A8B8EI12_CRAVI</name>
<dbReference type="GO" id="GO:0051607">
    <property type="term" value="P:defense response to virus"/>
    <property type="evidence" value="ECO:0007669"/>
    <property type="project" value="UniProtKB-KW"/>
</dbReference>
<evidence type="ECO:0000256" key="16">
    <source>
        <dbReference type="SAM" id="MobiDB-lite"/>
    </source>
</evidence>
<dbReference type="InterPro" id="IPR051363">
    <property type="entry name" value="RLR_Helicase"/>
</dbReference>
<dbReference type="Pfam" id="PF18119">
    <property type="entry name" value="RIG-I_C"/>
    <property type="match status" value="1"/>
</dbReference>
<dbReference type="Gene3D" id="1.10.533.10">
    <property type="entry name" value="Death Domain, Fas"/>
    <property type="match status" value="2"/>
</dbReference>
<dbReference type="GO" id="GO:0003723">
    <property type="term" value="F:RNA binding"/>
    <property type="evidence" value="ECO:0007669"/>
    <property type="project" value="UniProtKB-KW"/>
</dbReference>
<evidence type="ECO:0000256" key="15">
    <source>
        <dbReference type="ARBA" id="ARBA00049390"/>
    </source>
</evidence>
<dbReference type="SUPFAM" id="SSF52540">
    <property type="entry name" value="P-loop containing nucleoside triphosphate hydrolases"/>
    <property type="match status" value="1"/>
</dbReference>
<dbReference type="GO" id="GO:0016787">
    <property type="term" value="F:hydrolase activity"/>
    <property type="evidence" value="ECO:0007669"/>
    <property type="project" value="UniProtKB-KW"/>
</dbReference>
<dbReference type="InterPro" id="IPR027417">
    <property type="entry name" value="P-loop_NTPase"/>
</dbReference>
<dbReference type="OrthoDB" id="416741at2759"/>
<evidence type="ECO:0000256" key="2">
    <source>
        <dbReference type="ARBA" id="ARBA00006866"/>
    </source>
</evidence>
<keyword evidence="4" id="KW-0963">Cytoplasm</keyword>
<keyword evidence="9 21" id="KW-0347">Helicase</keyword>
<dbReference type="PANTHER" id="PTHR14074">
    <property type="entry name" value="HELICASE WITH DEATH DOMAIN-RELATED"/>
    <property type="match status" value="1"/>
</dbReference>
<evidence type="ECO:0000313" key="20">
    <source>
        <dbReference type="Proteomes" id="UP000694844"/>
    </source>
</evidence>
<dbReference type="GO" id="GO:0003724">
    <property type="term" value="F:RNA helicase activity"/>
    <property type="evidence" value="ECO:0007669"/>
    <property type="project" value="UniProtKB-EC"/>
</dbReference>
<dbReference type="InterPro" id="IPR001315">
    <property type="entry name" value="CARD"/>
</dbReference>
<keyword evidence="11" id="KW-0067">ATP-binding</keyword>
<keyword evidence="20" id="KW-1185">Reference proteome</keyword>
<dbReference type="Pfam" id="PF00619">
    <property type="entry name" value="CARD"/>
    <property type="match status" value="1"/>
</dbReference>
<proteinExistence type="inferred from homology"/>
<evidence type="ECO:0000256" key="10">
    <source>
        <dbReference type="ARBA" id="ARBA00022833"/>
    </source>
</evidence>
<dbReference type="InterPro" id="IPR011029">
    <property type="entry name" value="DEATH-like_dom_sf"/>
</dbReference>
<dbReference type="SMART" id="SM00487">
    <property type="entry name" value="DEXDc"/>
    <property type="match status" value="1"/>
</dbReference>
<dbReference type="PANTHER" id="PTHR14074:SF16">
    <property type="entry name" value="ANTIVIRAL INNATE IMMUNE RESPONSE RECEPTOR RIG-I"/>
    <property type="match status" value="1"/>
</dbReference>
<keyword evidence="6" id="KW-0479">Metal-binding</keyword>
<dbReference type="GO" id="GO:0005737">
    <property type="term" value="C:cytoplasm"/>
    <property type="evidence" value="ECO:0007669"/>
    <property type="project" value="UniProtKB-SubCell"/>
</dbReference>
<feature type="compositionally biased region" description="Acidic residues" evidence="16">
    <location>
        <begin position="214"/>
        <end position="223"/>
    </location>
</feature>
<evidence type="ECO:0000259" key="18">
    <source>
        <dbReference type="PROSITE" id="PS51194"/>
    </source>
</evidence>
<dbReference type="SMART" id="SM00490">
    <property type="entry name" value="HELICc"/>
    <property type="match status" value="1"/>
</dbReference>
<evidence type="ECO:0000256" key="13">
    <source>
        <dbReference type="ARBA" id="ARBA00022884"/>
    </source>
</evidence>
<dbReference type="GeneID" id="111134532"/>
<dbReference type="CDD" id="cd15804">
    <property type="entry name" value="RLR_C"/>
    <property type="match status" value="1"/>
</dbReference>
<evidence type="ECO:0000256" key="11">
    <source>
        <dbReference type="ARBA" id="ARBA00022840"/>
    </source>
</evidence>
<protein>
    <recommendedName>
        <fullName evidence="3">RNA helicase</fullName>
        <ecNumber evidence="3">3.6.4.13</ecNumber>
    </recommendedName>
</protein>
<accession>A0A8B8EI12</accession>
<feature type="region of interest" description="Disordered" evidence="16">
    <location>
        <begin position="199"/>
        <end position="239"/>
    </location>
</feature>
<evidence type="ECO:0000256" key="14">
    <source>
        <dbReference type="ARBA" id="ARBA00023118"/>
    </source>
</evidence>
<feature type="compositionally biased region" description="Basic and acidic residues" evidence="16">
    <location>
        <begin position="224"/>
        <end position="239"/>
    </location>
</feature>
<evidence type="ECO:0000256" key="9">
    <source>
        <dbReference type="ARBA" id="ARBA00022806"/>
    </source>
</evidence>
<evidence type="ECO:0000256" key="1">
    <source>
        <dbReference type="ARBA" id="ARBA00004496"/>
    </source>
</evidence>
<dbReference type="RefSeq" id="XP_022339359.1">
    <property type="nucleotide sequence ID" value="XM_022483651.1"/>
</dbReference>
<dbReference type="Pfam" id="PF11648">
    <property type="entry name" value="RIG-I_C-RD"/>
    <property type="match status" value="1"/>
</dbReference>
<keyword evidence="7" id="KW-0547">Nucleotide-binding</keyword>
<keyword evidence="13" id="KW-0694">RNA-binding</keyword>
<dbReference type="PROSITE" id="PS51789">
    <property type="entry name" value="RLR_CTR"/>
    <property type="match status" value="1"/>
</dbReference>
<feature type="domain" description="RLR CTR" evidence="19">
    <location>
        <begin position="789"/>
        <end position="912"/>
    </location>
</feature>
<dbReference type="KEGG" id="cvn:111134532"/>
<dbReference type="InterPro" id="IPR006935">
    <property type="entry name" value="Helicase/UvrB_N"/>
</dbReference>
<dbReference type="PROSITE" id="PS51194">
    <property type="entry name" value="HELICASE_CTER"/>
    <property type="match status" value="1"/>
</dbReference>
<dbReference type="GO" id="GO:0005524">
    <property type="term" value="F:ATP binding"/>
    <property type="evidence" value="ECO:0007669"/>
    <property type="project" value="UniProtKB-KW"/>
</dbReference>
<dbReference type="Pfam" id="PF04851">
    <property type="entry name" value="ResIII"/>
    <property type="match status" value="1"/>
</dbReference>
<evidence type="ECO:0000259" key="17">
    <source>
        <dbReference type="PROSITE" id="PS51192"/>
    </source>
</evidence>
<dbReference type="AlphaFoldDB" id="A0A8B8EI12"/>
<dbReference type="GO" id="GO:0003677">
    <property type="term" value="F:DNA binding"/>
    <property type="evidence" value="ECO:0007669"/>
    <property type="project" value="InterPro"/>
</dbReference>
<keyword evidence="10" id="KW-0862">Zinc</keyword>
<dbReference type="InterPro" id="IPR021673">
    <property type="entry name" value="RLR_CTR"/>
</dbReference>
<dbReference type="GO" id="GO:0042981">
    <property type="term" value="P:regulation of apoptotic process"/>
    <property type="evidence" value="ECO:0007669"/>
    <property type="project" value="InterPro"/>
</dbReference>
<reference evidence="21" key="1">
    <citation type="submission" date="2025-08" db="UniProtKB">
        <authorList>
            <consortium name="RefSeq"/>
        </authorList>
    </citation>
    <scope>IDENTIFICATION</scope>
    <source>
        <tissue evidence="21">Whole sample</tissue>
    </source>
</reference>